<evidence type="ECO:0000256" key="1">
    <source>
        <dbReference type="ARBA" id="ARBA00022441"/>
    </source>
</evidence>
<dbReference type="InterPro" id="IPR011333">
    <property type="entry name" value="SKP1/BTB/POZ_sf"/>
</dbReference>
<dbReference type="InterPro" id="IPR015915">
    <property type="entry name" value="Kelch-typ_b-propeller"/>
</dbReference>
<gene>
    <name evidence="4" type="ORF">M0811_01727</name>
</gene>
<dbReference type="AlphaFoldDB" id="A0A9Q0LCR8"/>
<reference evidence="4" key="1">
    <citation type="submission" date="2022-10" db="EMBL/GenBank/DDBJ databases">
        <title>Novel sulphate-reducing endosymbionts in the free-living metamonad Anaeramoeba.</title>
        <authorList>
            <person name="Jerlstrom-Hultqvist J."/>
            <person name="Cepicka I."/>
            <person name="Gallot-Lavallee L."/>
            <person name="Salas-Leiva D."/>
            <person name="Curtis B.A."/>
            <person name="Zahonova K."/>
            <person name="Pipaliya S."/>
            <person name="Dacks J."/>
            <person name="Roger A.J."/>
        </authorList>
    </citation>
    <scope>NUCLEOTIDE SEQUENCE</scope>
    <source>
        <strain evidence="4">BMAN</strain>
    </source>
</reference>
<dbReference type="SUPFAM" id="SSF54695">
    <property type="entry name" value="POZ domain"/>
    <property type="match status" value="2"/>
</dbReference>
<evidence type="ECO:0000313" key="4">
    <source>
        <dbReference type="EMBL" id="KAJ5070746.1"/>
    </source>
</evidence>
<dbReference type="Gene3D" id="3.30.710.10">
    <property type="entry name" value="Potassium Channel Kv1.1, Chain A"/>
    <property type="match status" value="1"/>
</dbReference>
<dbReference type="GO" id="GO:0005794">
    <property type="term" value="C:Golgi apparatus"/>
    <property type="evidence" value="ECO:0007669"/>
    <property type="project" value="TreeGrafter"/>
</dbReference>
<dbReference type="SUPFAM" id="SSF50965">
    <property type="entry name" value="Galactose oxidase, central domain"/>
    <property type="match status" value="1"/>
</dbReference>
<keyword evidence="5" id="KW-1185">Reference proteome</keyword>
<proteinExistence type="predicted"/>
<evidence type="ECO:0000256" key="2">
    <source>
        <dbReference type="ARBA" id="ARBA00022737"/>
    </source>
</evidence>
<evidence type="ECO:0000259" key="3">
    <source>
        <dbReference type="PROSITE" id="PS50097"/>
    </source>
</evidence>
<dbReference type="PANTHER" id="PTHR46376:SF1">
    <property type="entry name" value="LEUCINE-ZIPPER-LIKE TRANSCRIPTIONAL REGULATOR 1"/>
    <property type="match status" value="1"/>
</dbReference>
<keyword evidence="1" id="KW-0880">Kelch repeat</keyword>
<dbReference type="InterPro" id="IPR051568">
    <property type="entry name" value="LZTR1/Attractin"/>
</dbReference>
<evidence type="ECO:0000313" key="5">
    <source>
        <dbReference type="Proteomes" id="UP001149090"/>
    </source>
</evidence>
<dbReference type="Proteomes" id="UP001149090">
    <property type="component" value="Unassembled WGS sequence"/>
</dbReference>
<dbReference type="Pfam" id="PF24681">
    <property type="entry name" value="Kelch_KLHDC2_KLHL20_DRC7"/>
    <property type="match status" value="1"/>
</dbReference>
<dbReference type="InterPro" id="IPR011043">
    <property type="entry name" value="Gal_Oxase/kelch_b-propeller"/>
</dbReference>
<comment type="caution">
    <text evidence="4">The sequence shown here is derived from an EMBL/GenBank/DDBJ whole genome shotgun (WGS) entry which is preliminary data.</text>
</comment>
<dbReference type="Pfam" id="PF00651">
    <property type="entry name" value="BTB"/>
    <property type="match status" value="1"/>
</dbReference>
<dbReference type="PROSITE" id="PS50097">
    <property type="entry name" value="BTB"/>
    <property type="match status" value="1"/>
</dbReference>
<organism evidence="4 5">
    <name type="scientific">Anaeramoeba ignava</name>
    <name type="common">Anaerobic marine amoeba</name>
    <dbReference type="NCBI Taxonomy" id="1746090"/>
    <lineage>
        <taxon>Eukaryota</taxon>
        <taxon>Metamonada</taxon>
        <taxon>Anaeramoebidae</taxon>
        <taxon>Anaeramoeba</taxon>
    </lineage>
</organism>
<name>A0A9Q0LCR8_ANAIG</name>
<dbReference type="PANTHER" id="PTHR46376">
    <property type="entry name" value="LEUCINE-ZIPPER-LIKE TRANSCRIPTIONAL REGULATOR 1"/>
    <property type="match status" value="1"/>
</dbReference>
<protein>
    <recommendedName>
        <fullName evidence="3">BTB domain-containing protein</fullName>
    </recommendedName>
</protein>
<accession>A0A9Q0LCR8</accession>
<dbReference type="OrthoDB" id="45365at2759"/>
<dbReference type="InterPro" id="IPR000210">
    <property type="entry name" value="BTB/POZ_dom"/>
</dbReference>
<dbReference type="CDD" id="cd18186">
    <property type="entry name" value="BTB_POZ_ZBTB_KLHL-like"/>
    <property type="match status" value="1"/>
</dbReference>
<feature type="domain" description="BTB" evidence="3">
    <location>
        <begin position="462"/>
        <end position="528"/>
    </location>
</feature>
<dbReference type="SUPFAM" id="SSF117281">
    <property type="entry name" value="Kelch motif"/>
    <property type="match status" value="1"/>
</dbReference>
<keyword evidence="2" id="KW-0677">Repeat</keyword>
<dbReference type="Gene3D" id="2.120.10.80">
    <property type="entry name" value="Kelch-type beta propeller"/>
    <property type="match status" value="2"/>
</dbReference>
<dbReference type="EMBL" id="JAPDFW010000092">
    <property type="protein sequence ID" value="KAJ5070746.1"/>
    <property type="molecule type" value="Genomic_DNA"/>
</dbReference>
<sequence>MSILVTEIKNDKENIPSPRCYVYSFIYNNKIHYFGGVNDSSQRYNNILTFDLKEKKWGEIPTTGTPPTERSDATCCVYDDYFYVFSGYDGNICSDFYQFDLLTNNWKKIPLFGEPEIFKRCSSGSHLFDGKLYIFAGELDGMMKNNIFYIDLKNFQIVPIDSKPFQPSNRSYISSVEYDSKLWFCGINSIFLSSHDFMVVFDLKTNSWIELKTKSEEINSNKGKSSSEIELSEYSLNGRPSKIILKDVDSENQPSTYAQTSVIVGDELFIIGGMPITELNLFSFNFSECEWSKKKILASPSIGRLAFHTSVYDPISGCIYNFGGATNFSGNWERNNNFICVHLGSDIQKDLKQLLLLGTLSDAQIQSNDNHIFPVHKLMFYCRVKNIQFEYIAQKCKKYSRNVVWNFLLYIYTGLIEENPPELIELAHFCNLESFENLALKFEENNTLIEDLENLYHDEITKDFTITSNSNIIRVHKMIMAARSDLYRGMLTSVIDSSNTAPDLSNRSTPALIHFIHFLYTGSIDHIDDFDIAQEIQGLSGYYGLRNDNLDDFLQHFISKSDLEKKRELRLFQINQELNLNQN</sequence>